<evidence type="ECO:0000259" key="3">
    <source>
        <dbReference type="Pfam" id="PF17782"/>
    </source>
</evidence>
<reference evidence="4" key="1">
    <citation type="submission" date="2018-06" db="EMBL/GenBank/DDBJ databases">
        <authorList>
            <person name="Zhirakovskaya E."/>
        </authorList>
    </citation>
    <scope>NUCLEOTIDE SEQUENCE</scope>
</reference>
<protein>
    <submittedName>
        <fullName evidence="4">Rossmann fold nucleotide-binding protein Smf possibly involved in DNA uptake</fullName>
    </submittedName>
</protein>
<sequence length="389" mass="41768">MRSHPETSDNHTQPSDGLFYWLALVRLPGMGSRRIAGLLETFGTPAGAFTASAEQLRQAGVPANALDGFRQPDQAAIEHDLRWGEAPDNHLICLDDPRYPQLLKDIPDPPPLLFVHGDPDYLRQPQLAIVGSRNPTPSGIRLAREFAAYLTEFGLTISSGMATGIDAAAHEGALNGQGSTLAVAGTGLDRVYPACHRDLAHRIADHGALVSEFPPGTALLPSNFPRRNRIISGLSVGTLVVEAALRSGSLITARLARDQGREVFAIPGSIHNPLARGCHALIREGAKLVETGQHILEELAPLITLAQTTDNLQAVQHTDTTANTTGDKTTALAEDYRKLLDCMGYDAVSVDELVQRSGLTPEEVSSMLLMLELDGHLDSGPGGRYTRVR</sequence>
<evidence type="ECO:0000313" key="4">
    <source>
        <dbReference type="EMBL" id="VAW80667.1"/>
    </source>
</evidence>
<dbReference type="InterPro" id="IPR036388">
    <property type="entry name" value="WH-like_DNA-bd_sf"/>
</dbReference>
<dbReference type="Pfam" id="PF17782">
    <property type="entry name" value="WHD_DprA"/>
    <property type="match status" value="1"/>
</dbReference>
<dbReference type="PANTHER" id="PTHR43022:SF1">
    <property type="entry name" value="PROTEIN SMF"/>
    <property type="match status" value="1"/>
</dbReference>
<dbReference type="SUPFAM" id="SSF102405">
    <property type="entry name" value="MCP/YpsA-like"/>
    <property type="match status" value="1"/>
</dbReference>
<dbReference type="InterPro" id="IPR057666">
    <property type="entry name" value="DrpA_SLOG"/>
</dbReference>
<evidence type="ECO:0000256" key="1">
    <source>
        <dbReference type="ARBA" id="ARBA00006525"/>
    </source>
</evidence>
<dbReference type="Pfam" id="PF02481">
    <property type="entry name" value="DNA_processg_A"/>
    <property type="match status" value="1"/>
</dbReference>
<accession>A0A3B0YZ80</accession>
<dbReference type="GO" id="GO:0009294">
    <property type="term" value="P:DNA-mediated transformation"/>
    <property type="evidence" value="ECO:0007669"/>
    <property type="project" value="InterPro"/>
</dbReference>
<feature type="domain" description="Smf/DprA SLOG" evidence="2">
    <location>
        <begin position="91"/>
        <end position="299"/>
    </location>
</feature>
<dbReference type="EMBL" id="UOFM01000365">
    <property type="protein sequence ID" value="VAW80667.1"/>
    <property type="molecule type" value="Genomic_DNA"/>
</dbReference>
<dbReference type="PANTHER" id="PTHR43022">
    <property type="entry name" value="PROTEIN SMF"/>
    <property type="match status" value="1"/>
</dbReference>
<gene>
    <name evidence="4" type="ORF">MNBD_GAMMA14-923</name>
</gene>
<dbReference type="Gene3D" id="1.10.10.10">
    <property type="entry name" value="Winged helix-like DNA-binding domain superfamily/Winged helix DNA-binding domain"/>
    <property type="match status" value="1"/>
</dbReference>
<name>A0A3B0YZ80_9ZZZZ</name>
<dbReference type="AlphaFoldDB" id="A0A3B0YZ80"/>
<dbReference type="InterPro" id="IPR041614">
    <property type="entry name" value="DprA_WH"/>
</dbReference>
<proteinExistence type="inferred from homology"/>
<dbReference type="Gene3D" id="3.40.50.450">
    <property type="match status" value="1"/>
</dbReference>
<dbReference type="NCBIfam" id="TIGR00732">
    <property type="entry name" value="dprA"/>
    <property type="match status" value="1"/>
</dbReference>
<feature type="domain" description="DprA winged helix" evidence="3">
    <location>
        <begin position="329"/>
        <end position="383"/>
    </location>
</feature>
<dbReference type="InterPro" id="IPR003488">
    <property type="entry name" value="DprA"/>
</dbReference>
<evidence type="ECO:0000259" key="2">
    <source>
        <dbReference type="Pfam" id="PF02481"/>
    </source>
</evidence>
<organism evidence="4">
    <name type="scientific">hydrothermal vent metagenome</name>
    <dbReference type="NCBI Taxonomy" id="652676"/>
    <lineage>
        <taxon>unclassified sequences</taxon>
        <taxon>metagenomes</taxon>
        <taxon>ecological metagenomes</taxon>
    </lineage>
</organism>
<comment type="similarity">
    <text evidence="1">Belongs to the DprA/Smf family.</text>
</comment>